<keyword evidence="5 6" id="KW-0472">Membrane</keyword>
<dbReference type="GO" id="GO:0005886">
    <property type="term" value="C:plasma membrane"/>
    <property type="evidence" value="ECO:0007669"/>
    <property type="project" value="UniProtKB-SubCell"/>
</dbReference>
<sequence>MLPIFTRLYGPSDFAVMNLFVQIVAMATVVATVRYESFIQLPKRHSDGWRLMQLVGFLGLVFTIVLTPIAWVFRETFARWAGEPALARWLVFVPVTAALTSMATAFQAWEQRRNRFRRSSEAEVAGKVGFAGSVLLGWWLVPGSAGLVLGSGLGAVLGKLAWLVRIDRLRLCGRVGDFWRMARQLGRLAGSLTVSQALLSITGIIPMLVIAHAYGPEVLGQYALANQSIYLPTALLGTAMGNVYYQRASVRWAQGHDFSDLWRSTSKRLFLVGVPIYGIAVILLPIVFPIIFGGTWIVAGRFAGILAISSFFGFVAAPIDKGCLVVGAWWYIPLWHGARTLSNLLLAWAVLAKGWRVETYLYALTALRAVMYGIDYWAESVFAFRRPPQAAASAGIVPPTQGMGDA</sequence>
<dbReference type="Pfam" id="PF13440">
    <property type="entry name" value="Polysacc_synt_3"/>
    <property type="match status" value="1"/>
</dbReference>
<gene>
    <name evidence="7" type="ORF">IPP58_07655</name>
</gene>
<feature type="transmembrane region" description="Helical" evidence="6">
    <location>
        <begin position="185"/>
        <end position="209"/>
    </location>
</feature>
<feature type="transmembrane region" description="Helical" evidence="6">
    <location>
        <begin position="15"/>
        <end position="33"/>
    </location>
</feature>
<keyword evidence="2" id="KW-1003">Cell membrane</keyword>
<feature type="transmembrane region" description="Helical" evidence="6">
    <location>
        <begin position="269"/>
        <end position="292"/>
    </location>
</feature>
<dbReference type="PANTHER" id="PTHR30250">
    <property type="entry name" value="PST FAMILY PREDICTED COLANIC ACID TRANSPORTER"/>
    <property type="match status" value="1"/>
</dbReference>
<proteinExistence type="predicted"/>
<comment type="subcellular location">
    <subcellularLocation>
        <location evidence="1">Cell membrane</location>
        <topology evidence="1">Multi-pass membrane protein</topology>
    </subcellularLocation>
</comment>
<evidence type="ECO:0000256" key="3">
    <source>
        <dbReference type="ARBA" id="ARBA00022692"/>
    </source>
</evidence>
<reference evidence="7" key="1">
    <citation type="submission" date="2020-10" db="EMBL/GenBank/DDBJ databases">
        <title>Connecting structure to function with the recovery of over 1000 high-quality activated sludge metagenome-assembled genomes encoding full-length rRNA genes using long-read sequencing.</title>
        <authorList>
            <person name="Singleton C.M."/>
            <person name="Petriglieri F."/>
            <person name="Kristensen J.M."/>
            <person name="Kirkegaard R.H."/>
            <person name="Michaelsen T.Y."/>
            <person name="Andersen M.H."/>
            <person name="Karst S.M."/>
            <person name="Dueholm M.S."/>
            <person name="Nielsen P.H."/>
            <person name="Albertsen M."/>
        </authorList>
    </citation>
    <scope>NUCLEOTIDE SEQUENCE</scope>
    <source>
        <strain evidence="7">Skiv_18-Q3-R9-52_MAXAC.067</strain>
    </source>
</reference>
<protein>
    <submittedName>
        <fullName evidence="7">Lipopolysaccharide biosynthesis protein</fullName>
    </submittedName>
</protein>
<evidence type="ECO:0000313" key="7">
    <source>
        <dbReference type="EMBL" id="MBK9796359.1"/>
    </source>
</evidence>
<evidence type="ECO:0000256" key="2">
    <source>
        <dbReference type="ARBA" id="ARBA00022475"/>
    </source>
</evidence>
<organism evidence="7 8">
    <name type="scientific">Candidatus Geothrix skivensis</name>
    <dbReference type="NCBI Taxonomy" id="2954439"/>
    <lineage>
        <taxon>Bacteria</taxon>
        <taxon>Pseudomonadati</taxon>
        <taxon>Acidobacteriota</taxon>
        <taxon>Holophagae</taxon>
        <taxon>Holophagales</taxon>
        <taxon>Holophagaceae</taxon>
        <taxon>Geothrix</taxon>
    </lineage>
</organism>
<evidence type="ECO:0000256" key="6">
    <source>
        <dbReference type="SAM" id="Phobius"/>
    </source>
</evidence>
<feature type="transmembrane region" description="Helical" evidence="6">
    <location>
        <begin position="298"/>
        <end position="317"/>
    </location>
</feature>
<dbReference type="AlphaFoldDB" id="A0A9D7SEY3"/>
<feature type="transmembrane region" description="Helical" evidence="6">
    <location>
        <begin position="124"/>
        <end position="141"/>
    </location>
</feature>
<evidence type="ECO:0000256" key="4">
    <source>
        <dbReference type="ARBA" id="ARBA00022989"/>
    </source>
</evidence>
<dbReference type="PANTHER" id="PTHR30250:SF28">
    <property type="entry name" value="POLYSACCHARIDE BIOSYNTHESIS PROTEIN"/>
    <property type="match status" value="1"/>
</dbReference>
<feature type="transmembrane region" description="Helical" evidence="6">
    <location>
        <begin position="85"/>
        <end position="103"/>
    </location>
</feature>
<feature type="transmembrane region" description="Helical" evidence="6">
    <location>
        <begin position="147"/>
        <end position="164"/>
    </location>
</feature>
<accession>A0A9D7SEY3</accession>
<dbReference type="EMBL" id="JADKIO010000006">
    <property type="protein sequence ID" value="MBK9796359.1"/>
    <property type="molecule type" value="Genomic_DNA"/>
</dbReference>
<keyword evidence="4 6" id="KW-1133">Transmembrane helix</keyword>
<name>A0A9D7SEY3_9BACT</name>
<dbReference type="Proteomes" id="UP000886657">
    <property type="component" value="Unassembled WGS sequence"/>
</dbReference>
<evidence type="ECO:0000256" key="1">
    <source>
        <dbReference type="ARBA" id="ARBA00004651"/>
    </source>
</evidence>
<comment type="caution">
    <text evidence="7">The sequence shown here is derived from an EMBL/GenBank/DDBJ whole genome shotgun (WGS) entry which is preliminary data.</text>
</comment>
<feature type="transmembrane region" description="Helical" evidence="6">
    <location>
        <begin position="54"/>
        <end position="73"/>
    </location>
</feature>
<evidence type="ECO:0000256" key="5">
    <source>
        <dbReference type="ARBA" id="ARBA00023136"/>
    </source>
</evidence>
<dbReference type="InterPro" id="IPR050833">
    <property type="entry name" value="Poly_Biosynth_Transport"/>
</dbReference>
<keyword evidence="3 6" id="KW-0812">Transmembrane</keyword>
<evidence type="ECO:0000313" key="8">
    <source>
        <dbReference type="Proteomes" id="UP000886657"/>
    </source>
</evidence>
<feature type="transmembrane region" description="Helical" evidence="6">
    <location>
        <begin position="229"/>
        <end position="248"/>
    </location>
</feature>